<evidence type="ECO:0000259" key="9">
    <source>
        <dbReference type="PROSITE" id="PS50041"/>
    </source>
</evidence>
<feature type="compositionally biased region" description="Basic residues" evidence="6">
    <location>
        <begin position="467"/>
        <end position="488"/>
    </location>
</feature>
<dbReference type="Pfam" id="PF00530">
    <property type="entry name" value="SRCR"/>
    <property type="match status" value="1"/>
</dbReference>
<feature type="compositionally biased region" description="Polar residues" evidence="6">
    <location>
        <begin position="489"/>
        <end position="505"/>
    </location>
</feature>
<keyword evidence="1 8" id="KW-0732">Signal</keyword>
<feature type="domain" description="C-type lectin" evidence="9">
    <location>
        <begin position="39"/>
        <end position="153"/>
    </location>
</feature>
<dbReference type="SUPFAM" id="SSF56487">
    <property type="entry name" value="SRCR-like"/>
    <property type="match status" value="1"/>
</dbReference>
<dbReference type="CDD" id="cd00037">
    <property type="entry name" value="CLECT"/>
    <property type="match status" value="1"/>
</dbReference>
<organism evidence="11 12">
    <name type="scientific">Crassostrea virginica</name>
    <name type="common">Eastern oyster</name>
    <dbReference type="NCBI Taxonomy" id="6565"/>
    <lineage>
        <taxon>Eukaryota</taxon>
        <taxon>Metazoa</taxon>
        <taxon>Spiralia</taxon>
        <taxon>Lophotrochozoa</taxon>
        <taxon>Mollusca</taxon>
        <taxon>Bivalvia</taxon>
        <taxon>Autobranchia</taxon>
        <taxon>Pteriomorphia</taxon>
        <taxon>Ostreida</taxon>
        <taxon>Ostreoidea</taxon>
        <taxon>Ostreidae</taxon>
        <taxon>Crassostrea</taxon>
    </lineage>
</organism>
<dbReference type="RefSeq" id="XP_022336010.1">
    <property type="nucleotide sequence ID" value="XM_022480302.1"/>
</dbReference>
<keyword evidence="11" id="KW-1185">Reference proteome</keyword>
<dbReference type="GO" id="GO:0016020">
    <property type="term" value="C:membrane"/>
    <property type="evidence" value="ECO:0007669"/>
    <property type="project" value="InterPro"/>
</dbReference>
<evidence type="ECO:0000313" key="12">
    <source>
        <dbReference type="RefSeq" id="XP_022336010.1"/>
    </source>
</evidence>
<dbReference type="PANTHER" id="PTHR19331">
    <property type="entry name" value="SCAVENGER RECEPTOR DOMAIN-CONTAINING"/>
    <property type="match status" value="1"/>
</dbReference>
<dbReference type="InterPro" id="IPR001190">
    <property type="entry name" value="SRCR"/>
</dbReference>
<protein>
    <submittedName>
        <fullName evidence="12">Uncharacterized protein LOC111132491</fullName>
    </submittedName>
</protein>
<feature type="disulfide bond" evidence="5">
    <location>
        <begin position="233"/>
        <end position="243"/>
    </location>
</feature>
<keyword evidence="7" id="KW-0812">Transmembrane</keyword>
<dbReference type="InterPro" id="IPR016187">
    <property type="entry name" value="CTDL_fold"/>
</dbReference>
<dbReference type="SMART" id="SM00202">
    <property type="entry name" value="SR"/>
    <property type="match status" value="1"/>
</dbReference>
<feature type="chain" id="PRO_5034264467" evidence="8">
    <location>
        <begin position="20"/>
        <end position="505"/>
    </location>
</feature>
<feature type="signal peptide" evidence="8">
    <location>
        <begin position="1"/>
        <end position="19"/>
    </location>
</feature>
<dbReference type="Gene3D" id="3.10.250.10">
    <property type="entry name" value="SRCR-like domain"/>
    <property type="match status" value="1"/>
</dbReference>
<evidence type="ECO:0000313" key="11">
    <source>
        <dbReference type="Proteomes" id="UP000694844"/>
    </source>
</evidence>
<sequence>MSVFRVVLFMSWFFILTTCQVLTNIDVTCPLDWVQHPTYKNKCYRLGGSAVPYSFAPAGCQGLKNESTVANIYNLEIHNFLIDGFLSPNKEYYTSLKRVSGAYVFTELNNEPLEVWNVWGTITGDTCTVYSNVGGVWYWQTNNCLQSCLYICEYTVPTPGALPMVLVPVNSVPMSGRIEIFWSGMWGVLRDSEFPETVAIICNDLGHSTNTGAECTSVETCGTGQIWYERVSCDPSHANLSDCLAAGAKLSTQTDHSKDTIVSCGDPLSTPEATTLLPDTTTIVEVTTTHQETTEQTTTEQTTTEQTTTEQTTTRERTTYRETTVVSSEPITPQNNVTVIYQNVTTVVNVTVTETATVSVTTTVPLTSSIACLPSSQLMTTPTTSDQTTNDIITSSETPVDDIVNAEPLPVLKAKNSAMYSTKTRQDQRPSAQVIGSFGIIIIVVILMAIVALDLGTVGKEISRAHGRKTSAVSKKRVKQNNRMKSRSTCHSPDQLHSTLSMNSL</sequence>
<dbReference type="AlphaFoldDB" id="A0A8B8E784"/>
<feature type="domain" description="SRCR" evidence="10">
    <location>
        <begin position="164"/>
        <end position="265"/>
    </location>
</feature>
<evidence type="ECO:0000256" key="3">
    <source>
        <dbReference type="ARBA" id="ARBA00023157"/>
    </source>
</evidence>
<feature type="compositionally biased region" description="Low complexity" evidence="6">
    <location>
        <begin position="289"/>
        <end position="312"/>
    </location>
</feature>
<evidence type="ECO:0000256" key="4">
    <source>
        <dbReference type="ARBA" id="ARBA00023180"/>
    </source>
</evidence>
<name>A0A8B8E784_CRAVI</name>
<dbReference type="InterPro" id="IPR036772">
    <property type="entry name" value="SRCR-like_dom_sf"/>
</dbReference>
<dbReference type="KEGG" id="cvn:111132491"/>
<comment type="caution">
    <text evidence="5">Lacks conserved residue(s) required for the propagation of feature annotation.</text>
</comment>
<keyword evidence="4" id="KW-0325">Glycoprotein</keyword>
<dbReference type="PROSITE" id="PS50041">
    <property type="entry name" value="C_TYPE_LECTIN_2"/>
    <property type="match status" value="1"/>
</dbReference>
<dbReference type="InterPro" id="IPR001304">
    <property type="entry name" value="C-type_lectin-like"/>
</dbReference>
<keyword evidence="2" id="KW-0677">Repeat</keyword>
<dbReference type="Gene3D" id="3.10.100.10">
    <property type="entry name" value="Mannose-Binding Protein A, subunit A"/>
    <property type="match status" value="1"/>
</dbReference>
<evidence type="ECO:0000256" key="1">
    <source>
        <dbReference type="ARBA" id="ARBA00022729"/>
    </source>
</evidence>
<dbReference type="InterPro" id="IPR016186">
    <property type="entry name" value="C-type_lectin-like/link_sf"/>
</dbReference>
<reference evidence="12" key="1">
    <citation type="submission" date="2025-08" db="UniProtKB">
        <authorList>
            <consortium name="RefSeq"/>
        </authorList>
    </citation>
    <scope>IDENTIFICATION</scope>
    <source>
        <tissue evidence="12">Whole sample</tissue>
    </source>
</reference>
<accession>A0A8B8E784</accession>
<evidence type="ECO:0000256" key="6">
    <source>
        <dbReference type="SAM" id="MobiDB-lite"/>
    </source>
</evidence>
<feature type="region of interest" description="Disordered" evidence="6">
    <location>
        <begin position="467"/>
        <end position="505"/>
    </location>
</feature>
<feature type="transmembrane region" description="Helical" evidence="7">
    <location>
        <begin position="434"/>
        <end position="455"/>
    </location>
</feature>
<feature type="region of interest" description="Disordered" evidence="6">
    <location>
        <begin position="289"/>
        <end position="316"/>
    </location>
</feature>
<keyword evidence="7" id="KW-0472">Membrane</keyword>
<dbReference type="PANTHER" id="PTHR19331:SF465">
    <property type="entry name" value="EGG PEPTIDE SPERACT RECEPTOR"/>
    <property type="match status" value="1"/>
</dbReference>
<dbReference type="SUPFAM" id="SSF56436">
    <property type="entry name" value="C-type lectin-like"/>
    <property type="match status" value="1"/>
</dbReference>
<gene>
    <name evidence="12" type="primary">LOC111132491</name>
</gene>
<proteinExistence type="predicted"/>
<dbReference type="GeneID" id="111132491"/>
<keyword evidence="3 5" id="KW-1015">Disulfide bond</keyword>
<dbReference type="SMART" id="SM00034">
    <property type="entry name" value="CLECT"/>
    <property type="match status" value="1"/>
</dbReference>
<evidence type="ECO:0000256" key="2">
    <source>
        <dbReference type="ARBA" id="ARBA00022737"/>
    </source>
</evidence>
<evidence type="ECO:0000256" key="8">
    <source>
        <dbReference type="SAM" id="SignalP"/>
    </source>
</evidence>
<dbReference type="Proteomes" id="UP000694844">
    <property type="component" value="Chromosome 5"/>
</dbReference>
<keyword evidence="7" id="KW-1133">Transmembrane helix</keyword>
<dbReference type="PROSITE" id="PS50287">
    <property type="entry name" value="SRCR_2"/>
    <property type="match status" value="1"/>
</dbReference>
<evidence type="ECO:0000256" key="7">
    <source>
        <dbReference type="SAM" id="Phobius"/>
    </source>
</evidence>
<dbReference type="OrthoDB" id="6153416at2759"/>
<evidence type="ECO:0000259" key="10">
    <source>
        <dbReference type="PROSITE" id="PS50287"/>
    </source>
</evidence>
<evidence type="ECO:0000256" key="5">
    <source>
        <dbReference type="PROSITE-ProRule" id="PRU00196"/>
    </source>
</evidence>